<proteinExistence type="predicted"/>
<dbReference type="AlphaFoldDB" id="F0QY24"/>
<dbReference type="RefSeq" id="WP_013605671.1">
    <property type="nucleotide sequence ID" value="NC_015151.1"/>
</dbReference>
<protein>
    <submittedName>
        <fullName evidence="1">Uncharacterized protein</fullName>
    </submittedName>
</protein>
<gene>
    <name evidence="1" type="ordered locus">VMUT_2318</name>
</gene>
<organism evidence="1 2">
    <name type="scientific">Vulcanisaeta moutnovskia (strain 768-28)</name>
    <dbReference type="NCBI Taxonomy" id="985053"/>
    <lineage>
        <taxon>Archaea</taxon>
        <taxon>Thermoproteota</taxon>
        <taxon>Thermoprotei</taxon>
        <taxon>Thermoproteales</taxon>
        <taxon>Thermoproteaceae</taxon>
        <taxon>Vulcanisaeta</taxon>
    </lineage>
</organism>
<dbReference type="STRING" id="985053.VMUT_2318"/>
<accession>F0QY24</accession>
<keyword evidence="2" id="KW-1185">Reference proteome</keyword>
<name>F0QY24_VULM7</name>
<dbReference type="HOGENOM" id="CLU_1574899_0_0_2"/>
<dbReference type="OrthoDB" id="24387at2157"/>
<dbReference type="eggNOG" id="arCOG03737">
    <property type="taxonomic scope" value="Archaea"/>
</dbReference>
<dbReference type="GeneID" id="10289970"/>
<dbReference type="KEGG" id="vmo:VMUT_2318"/>
<dbReference type="EMBL" id="CP002529">
    <property type="protein sequence ID" value="ADY02510.1"/>
    <property type="molecule type" value="Genomic_DNA"/>
</dbReference>
<reference evidence="1 2" key="1">
    <citation type="journal article" date="2011" name="J. Bacteriol.">
        <title>Complete genome sequence of 'Vulcanisaeta moutnovskia' strain 768-28, a novel member of the hyperthermophilic crenarchaeal genus vulcanisaeta.</title>
        <authorList>
            <person name="Gumerov V.M."/>
            <person name="Mardanov A.V."/>
            <person name="Beletsky A.V."/>
            <person name="Prokofeva M.I."/>
            <person name="Bonch-Osmolovskaya E.A."/>
            <person name="Ravin N.V."/>
            <person name="Skryabin K.G."/>
        </authorList>
    </citation>
    <scope>NUCLEOTIDE SEQUENCE [LARGE SCALE GENOMIC DNA]</scope>
    <source>
        <strain evidence="1 2">768-28</strain>
    </source>
</reference>
<evidence type="ECO:0000313" key="1">
    <source>
        <dbReference type="EMBL" id="ADY02510.1"/>
    </source>
</evidence>
<sequence>MDRLDLAYVIGVVLGREDIDGIRVAYTTYMSTLGKWVKDPDNVVQYLVDIGKAKVVKSGQGRSVIFTDREMMNRVNSILTPREDVDPLTLVIEGIRKLANPLSGYADIGDVIKYIEGRLNVPTKEAEEFLVKVIKFHRGRFVFAHGGSRRLKIGSSYYGLVKVVGDAEVLSS</sequence>
<dbReference type="Proteomes" id="UP000007485">
    <property type="component" value="Chromosome"/>
</dbReference>
<evidence type="ECO:0000313" key="2">
    <source>
        <dbReference type="Proteomes" id="UP000007485"/>
    </source>
</evidence>